<accession>A0A4Q0XNQ0</accession>
<dbReference type="OrthoDB" id="1364277at2"/>
<feature type="chain" id="PRO_5020644640" description="Lipoprotein" evidence="1">
    <location>
        <begin position="24"/>
        <end position="159"/>
    </location>
</feature>
<reference evidence="2 3" key="1">
    <citation type="submission" date="2019-01" db="EMBL/GenBank/DDBJ databases">
        <title>Genome sequence of the Antarctic species Gelidibacter gilvus ACAM 158(T).</title>
        <authorList>
            <person name="Bowman J.P."/>
        </authorList>
    </citation>
    <scope>NUCLEOTIDE SEQUENCE [LARGE SCALE GENOMIC DNA]</scope>
    <source>
        <strain evidence="2 3">IC158</strain>
    </source>
</reference>
<protein>
    <recommendedName>
        <fullName evidence="4">Lipoprotein</fullName>
    </recommendedName>
</protein>
<evidence type="ECO:0000313" key="3">
    <source>
        <dbReference type="Proteomes" id="UP000289792"/>
    </source>
</evidence>
<dbReference type="Proteomes" id="UP000289792">
    <property type="component" value="Unassembled WGS sequence"/>
</dbReference>
<evidence type="ECO:0008006" key="4">
    <source>
        <dbReference type="Google" id="ProtNLM"/>
    </source>
</evidence>
<name>A0A4Q0XNQ0_9FLAO</name>
<sequence length="159" mass="18017">MKTLYLFSTIIIMAISVSSCSVAKKMDKKAPAIIGEVYVEPWTSEEDSGGSGYNLYIPMHSQENKDILLDSVYFRNQIVKLARISEDANILYVGRFGNLGKSNDDIIMSSNPLDEMANKPPRVPQSIPCQIEDTECIVSYKFKGDIRYFKIENIKERSF</sequence>
<dbReference type="EMBL" id="SDDZ01000001">
    <property type="protein sequence ID" value="RXJ52493.1"/>
    <property type="molecule type" value="Genomic_DNA"/>
</dbReference>
<organism evidence="2 3">
    <name type="scientific">Gelidibacter gilvus</name>
    <dbReference type="NCBI Taxonomy" id="59602"/>
    <lineage>
        <taxon>Bacteria</taxon>
        <taxon>Pseudomonadati</taxon>
        <taxon>Bacteroidota</taxon>
        <taxon>Flavobacteriia</taxon>
        <taxon>Flavobacteriales</taxon>
        <taxon>Flavobacteriaceae</taxon>
        <taxon>Gelidibacter</taxon>
    </lineage>
</organism>
<keyword evidence="3" id="KW-1185">Reference proteome</keyword>
<gene>
    <name evidence="2" type="ORF">ESZ48_02000</name>
</gene>
<keyword evidence="1" id="KW-0732">Signal</keyword>
<comment type="caution">
    <text evidence="2">The sequence shown here is derived from an EMBL/GenBank/DDBJ whole genome shotgun (WGS) entry which is preliminary data.</text>
</comment>
<evidence type="ECO:0000256" key="1">
    <source>
        <dbReference type="SAM" id="SignalP"/>
    </source>
</evidence>
<proteinExistence type="predicted"/>
<dbReference type="RefSeq" id="WP_129015627.1">
    <property type="nucleotide sequence ID" value="NZ_SDDZ01000001.1"/>
</dbReference>
<evidence type="ECO:0000313" key="2">
    <source>
        <dbReference type="EMBL" id="RXJ52493.1"/>
    </source>
</evidence>
<dbReference type="PROSITE" id="PS51257">
    <property type="entry name" value="PROKAR_LIPOPROTEIN"/>
    <property type="match status" value="1"/>
</dbReference>
<dbReference type="AlphaFoldDB" id="A0A4Q0XNQ0"/>
<feature type="signal peptide" evidence="1">
    <location>
        <begin position="1"/>
        <end position="23"/>
    </location>
</feature>